<gene>
    <name evidence="11" type="ORF">FME351_LOCUS2864</name>
</gene>
<keyword evidence="7" id="KW-0175">Coiled coil</keyword>
<proteinExistence type="predicted"/>
<dbReference type="GO" id="GO:0006508">
    <property type="term" value="P:proteolysis"/>
    <property type="evidence" value="ECO:0007669"/>
    <property type="project" value="UniProtKB-KW"/>
</dbReference>
<dbReference type="Proteomes" id="UP000663869">
    <property type="component" value="Unassembled WGS sequence"/>
</dbReference>
<feature type="domain" description="DUF6606" evidence="10">
    <location>
        <begin position="27"/>
        <end position="295"/>
    </location>
</feature>
<reference evidence="11" key="1">
    <citation type="submission" date="2021-02" db="EMBL/GenBank/DDBJ databases">
        <authorList>
            <person name="Nowell W R."/>
        </authorList>
    </citation>
    <scope>NUCLEOTIDE SEQUENCE</scope>
</reference>
<evidence type="ECO:0000256" key="5">
    <source>
        <dbReference type="ARBA" id="ARBA00022801"/>
    </source>
</evidence>
<name>A0A817UC37_9BILA</name>
<dbReference type="Pfam" id="PF12359">
    <property type="entry name" value="DUF3645"/>
    <property type="match status" value="1"/>
</dbReference>
<evidence type="ECO:0000256" key="1">
    <source>
        <dbReference type="ARBA" id="ARBA00000707"/>
    </source>
</evidence>
<dbReference type="InterPro" id="IPR022105">
    <property type="entry name" value="DUF3645"/>
</dbReference>
<keyword evidence="4" id="KW-0833">Ubl conjugation pathway</keyword>
<evidence type="ECO:0000256" key="6">
    <source>
        <dbReference type="ARBA" id="ARBA00022807"/>
    </source>
</evidence>
<evidence type="ECO:0000313" key="11">
    <source>
        <dbReference type="EMBL" id="CAF3333661.1"/>
    </source>
</evidence>
<dbReference type="InterPro" id="IPR046541">
    <property type="entry name" value="DUF6606"/>
</dbReference>
<feature type="domain" description="DUF3645" evidence="9">
    <location>
        <begin position="2389"/>
        <end position="2417"/>
    </location>
</feature>
<evidence type="ECO:0000259" key="10">
    <source>
        <dbReference type="Pfam" id="PF20255"/>
    </source>
</evidence>
<evidence type="ECO:0000259" key="8">
    <source>
        <dbReference type="Pfam" id="PF12340"/>
    </source>
</evidence>
<feature type="domain" description="DUF3638" evidence="8">
    <location>
        <begin position="2043"/>
        <end position="2274"/>
    </location>
</feature>
<evidence type="ECO:0000256" key="2">
    <source>
        <dbReference type="ARBA" id="ARBA00012759"/>
    </source>
</evidence>
<evidence type="ECO:0000256" key="7">
    <source>
        <dbReference type="SAM" id="Coils"/>
    </source>
</evidence>
<dbReference type="PANTHER" id="PTHR13367:SF33">
    <property type="entry name" value="P-LOOP CONTAINING NUCLEOSIDE TRIPHOSPHATE HYDROLASE PROTEIN"/>
    <property type="match status" value="1"/>
</dbReference>
<protein>
    <recommendedName>
        <fullName evidence="2">ubiquitinyl hydrolase 1</fullName>
        <ecNumber evidence="2">3.4.19.12</ecNumber>
    </recommendedName>
</protein>
<dbReference type="InterPro" id="IPR051346">
    <property type="entry name" value="OTU_Deubiquitinase"/>
</dbReference>
<dbReference type="InterPro" id="IPR022099">
    <property type="entry name" value="DUF3638"/>
</dbReference>
<feature type="coiled-coil region" evidence="7">
    <location>
        <begin position="593"/>
        <end position="642"/>
    </location>
</feature>
<comment type="catalytic activity">
    <reaction evidence="1">
        <text>Thiol-dependent hydrolysis of ester, thioester, amide, peptide and isopeptide bonds formed by the C-terminal Gly of ubiquitin (a 76-residue protein attached to proteins as an intracellular targeting signal).</text>
        <dbReference type="EC" id="3.4.19.12"/>
    </reaction>
</comment>
<accession>A0A817UC37</accession>
<evidence type="ECO:0000259" key="9">
    <source>
        <dbReference type="Pfam" id="PF12359"/>
    </source>
</evidence>
<comment type="caution">
    <text evidence="11">The sequence shown here is derived from an EMBL/GenBank/DDBJ whole genome shotgun (WGS) entry which is preliminary data.</text>
</comment>
<keyword evidence="6" id="KW-0788">Thiol protease</keyword>
<evidence type="ECO:0000256" key="3">
    <source>
        <dbReference type="ARBA" id="ARBA00022670"/>
    </source>
</evidence>
<dbReference type="EMBL" id="CAJNYU010000176">
    <property type="protein sequence ID" value="CAF3333661.1"/>
    <property type="molecule type" value="Genomic_DNA"/>
</dbReference>
<dbReference type="GO" id="GO:0004843">
    <property type="term" value="F:cysteine-type deubiquitinase activity"/>
    <property type="evidence" value="ECO:0007669"/>
    <property type="project" value="UniProtKB-EC"/>
</dbReference>
<evidence type="ECO:0000256" key="4">
    <source>
        <dbReference type="ARBA" id="ARBA00022786"/>
    </source>
</evidence>
<dbReference type="EC" id="3.4.19.12" evidence="2"/>
<evidence type="ECO:0000313" key="12">
    <source>
        <dbReference type="Proteomes" id="UP000663869"/>
    </source>
</evidence>
<keyword evidence="5" id="KW-0378">Hydrolase</keyword>
<organism evidence="11 12">
    <name type="scientific">Rotaria socialis</name>
    <dbReference type="NCBI Taxonomy" id="392032"/>
    <lineage>
        <taxon>Eukaryota</taxon>
        <taxon>Metazoa</taxon>
        <taxon>Spiralia</taxon>
        <taxon>Gnathifera</taxon>
        <taxon>Rotifera</taxon>
        <taxon>Eurotatoria</taxon>
        <taxon>Bdelloidea</taxon>
        <taxon>Philodinida</taxon>
        <taxon>Philodinidae</taxon>
        <taxon>Rotaria</taxon>
    </lineage>
</organism>
<sequence length="3167" mass="371205">MFVKNNYTSSWYSNPTESISQNLSGSILNHLFLPHNLPSSSDTDYLIDSGHRHEYKLLEYVNEYLKSLDVKNELSVFRVLKKCFQYWTVIQNKENCSVRNLQSIIQKLVPGDFLPLYFHAQNAAILIQIDENHIDQPLISSWQVSLPPDVITPSLEPHFSDFPVPVFQLPNRSQLLSSVHCELLIDFMNNTIEHAKVQKASCRFDEVRDVPISHYVCQWWITQFQDAQVHNQTNPSIAFKKKHRDQIRYTRSMLPFRRSGLWMTIKVVLHTILVRRLANVGTIVYKLLIAHFLTYCISEKLSNNYLISNDILMHCLRKIVRRLNKIEQLLSPVDSNDINQWIQNVKEEIKQKVDVITPSPKWQKSIEQQKKQKHAKLHLHPYQQETYQHPCRKLKEYINQRRSDESSRYYFDRFGYRYLESNRVADRDDDLPRFLLTNLIDDTMGIALTRAEIWIQYNLAAWIDSSLQSGKGNQTFEKLQKFYEDYQNAALKWYYSENKSSDPIGYSRFILASLTIIRLIHKNLCKDGRFQRLKLHAIRIPNLLELFEFLVLPNRNDMFHARALYDYFQEFSKKSYPDLLSNIESRNSFGVQFAEQSSEMNETLEKIQEQIEQDKKDKTEEVNKAKEKYEELMKKVIGLKCECESDVKFYYKKCDRCNFERAANNIKVDIYECPMPSERESALAVIFELQMPNEIRCYRDILWLFANRPNPKRSHKMHEWLSSRPHGSKLKEFCKDLHDCKVQLLSARRSLSETHYSAPRSIASASLEEFFFENSLQVQITPTKPATLQDECQTLTPELSDPNYKSLQFSIESTQFVQNKTISNLSKCTLQLKPIEFLEFGSFRSGHRLQWWNLLSALETDSLSMDEESVAVLITHALLQNGPFAADGKALMYSWCPESHQQLLENHFVDELIVRLERHLKDFESNWQNELVLIILTVVAIRIFTICNSTRKQRTTDLVLKCRNTGERWIQLILKSIHNPSSSDSNKTDALRDKIGIIGIACLLTFSVYTDASHSLDLSNGDVMSLLNMVTTVHDNLILGNKQQNMSVFMRNMMRQSERVLVSIHPMVNKLLKKNSYELLNEFASIYWAVIRTKGKADGKWKKRSENIYDGWYDGQYESNKVSIDCFNGKFVVNDHSVGFLPNNITSDELFQRVFGHHIFEVQRAEQDDTYITKHGYHHDGKVHYEFNYRNYCLRIYERHAQTNDIFELIPAKCFEDELAEIFVSNYSHWWNDKTKIVEFRPVHFQHENFLHDIHYILAIKKGFIRTNNTENRQYLINRSSSFFKNLFTKYFIRLDSESYVYMLAENDIINIHLSRLGIAFKYSSQHNTITSREYSDMHVDDNQCFGTLTGLRSGLLLSPMAAIEHKNRHQLCRKLIVPYGEIRISKKPDRYHQTVTINRTSESKSPFLHKYFVFNLNDRLRILQPTDSPTGWLYLALLHAVTSHCLPDQYTGMTGMERSFELLNSAGSWSDQPFDPVCRQILLQIAIISPQVNYYPENNQSMEKIEWNPDYLPYSLQHFGYYLIAKKLLEASEEWNFMYSTSATPNNDELEQLFKSKKYNEKLLMKLYWDYRDSYNPLARLSPQMEAEIQRTSIASSYKPIWENSVCATNYRSLRLIDNLYGSGDVDLKDSSQLRCFPLTRWLSSEYQLKNIWIGLFKLAEELNTVESNNSQDDVERFELLLDFLHYISDKCSYKPFYLQMLKSIIRGPSLSLRSLSYPSFTSYENIEEMTFKDNRIKLGNLGYYKRSIALQEMRNCFVKNCTYENENLPQINQINSQIDQVNMLFCSWRNNVKLRSFVENIQNHLCSVQMIRFHTKVSVNPQRFGFEPFRNHYQIHLKLADTNIDQKLLESARLKFMHPHSDYFIKPTACVRITNEKKEFPKEIFPSTDSQVNLISDIAKYFKEHLAESWNQFNMLEEYQKEYPSLNIIEQFLHSLRQESRQSWSELGKSIIFTNQLLFKTGLAARFLPTTLLTVFHQTWLNETEINSRNAPVLVLTPDQRVLLGGTMVNWIVEQQIERALHFGYQNKWEDFEREISNVPHANWAPSQNLPWLIMELEMNITIREIQVEVARHMTQPIMNNNSESNMRNTVMQLNMGEGKTSVIVPMLALSLCSSSSSLVRIIVLKSLFPTNYQSVRYKLGGLLNRRVLSFSCRRDMNFSESQANQIFNRLQYGLSQRDVVLTSPEDILSFDLLTIDKCRRNEFDVGRSMLSTQRWMKTYVRDILDESDEILHVKYQLIYSIGGQKQVDGGLERWRTIQSVLNLVKKHATSIATDYSDDISYKVSERKSSFPEFRLLNHRPFPELCKRIAKDWLNEKTFRQLDEELILQFILDTSVPITCLKDRFPYNIVQLLLIMPGLLSSEVLFVALKKRYRVNFGVNPNPKFNRLMAVPFRAKDVAAENTEFGHPDVGLVLTQISYYYGGLSDLQLRQCFDRLSQNENDPEVIYNEWISLEEDNDTIVRIKQWKQVNLKDKHQRTEQLFPTFRRNVQVINYFLNNFVYPHESKQFPHKLIASPWDLSSSARKKIMTGFSGTNDTQLLLPVHIQQCDLSELKKTDAVVLNNLLQPKNEHYQDLPISASSEEILKQIVITEPMIQVILDVGALFIDGNNRQIAIKWLDLSNTNRIDYAVYFEMDAIFVCDRQYQHHAFSTSPASERLDRCLFYLDEIHTRGTDFKFPNEFRAAVTLGNGLTKDRLVQACMRMRKLGKHHWLSFWSSSEVHHQIQILKKSSTLYKEKEIVNDHISLTDILRWVYENTQQATWDGLHHWAIQSLSFQQKISAFWNINWKNDQQIFTNIMMENLAKASLEAEILDLKTMYGHKKTFQTVYEIYSARYQYSNTGYSIEIHEAVSKRLLDYGGSKTLLTQLLDEEQQRELEREQEAEEERQQVRPIAAVPCEPILHHEIMNLCEMEDPILNLSHLPNVFCPITDAFIGTTFYRESQPGCWEENLWITTEFKRVIQTKGESLDPFLRPPRWILIYRNQHIIFLSPYEANELMGRLQYLYHKSPSQKLMQTTLRLLLPRTRRDQSTLINARTLTIPPLISSDPEIPDYSIPIGILVALFAFNGTIYFENKREQDAYCKFLGLCLKPRNETETNAFDKGWISIDGFVENLEYRQRLQLHQCRFSSNPLSFIRKLTENRNQAHAPLSSHVGSIIINAIKLPIE</sequence>
<keyword evidence="3" id="KW-0645">Protease</keyword>
<dbReference type="PANTHER" id="PTHR13367">
    <property type="entry name" value="UBIQUITIN THIOESTERASE"/>
    <property type="match status" value="1"/>
</dbReference>
<dbReference type="Pfam" id="PF20255">
    <property type="entry name" value="DUF6606"/>
    <property type="match status" value="1"/>
</dbReference>
<dbReference type="Pfam" id="PF12340">
    <property type="entry name" value="DUF3638"/>
    <property type="match status" value="1"/>
</dbReference>